<gene>
    <name evidence="1" type="ORF">G2W53_040069</name>
</gene>
<evidence type="ECO:0000313" key="1">
    <source>
        <dbReference type="EMBL" id="KAF7807908.1"/>
    </source>
</evidence>
<name>A0A834SNU9_9FABA</name>
<dbReference type="Proteomes" id="UP000634136">
    <property type="component" value="Unassembled WGS sequence"/>
</dbReference>
<reference evidence="1" key="1">
    <citation type="submission" date="2020-09" db="EMBL/GenBank/DDBJ databases">
        <title>Genome-Enabled Discovery of Anthraquinone Biosynthesis in Senna tora.</title>
        <authorList>
            <person name="Kang S.-H."/>
            <person name="Pandey R.P."/>
            <person name="Lee C.-M."/>
            <person name="Sim J.-S."/>
            <person name="Jeong J.-T."/>
            <person name="Choi B.-S."/>
            <person name="Jung M."/>
            <person name="Ginzburg D."/>
            <person name="Zhao K."/>
            <person name="Won S.Y."/>
            <person name="Oh T.-J."/>
            <person name="Yu Y."/>
            <person name="Kim N.-H."/>
            <person name="Lee O.R."/>
            <person name="Lee T.-H."/>
            <person name="Bashyal P."/>
            <person name="Kim T.-S."/>
            <person name="Lee W.-H."/>
            <person name="Kawkins C."/>
            <person name="Kim C.-K."/>
            <person name="Kim J.S."/>
            <person name="Ahn B.O."/>
            <person name="Rhee S.Y."/>
            <person name="Sohng J.K."/>
        </authorList>
    </citation>
    <scope>NUCLEOTIDE SEQUENCE</scope>
    <source>
        <tissue evidence="1">Leaf</tissue>
    </source>
</reference>
<evidence type="ECO:0000313" key="2">
    <source>
        <dbReference type="Proteomes" id="UP000634136"/>
    </source>
</evidence>
<accession>A0A834SNU9</accession>
<proteinExistence type="predicted"/>
<organism evidence="1 2">
    <name type="scientific">Senna tora</name>
    <dbReference type="NCBI Taxonomy" id="362788"/>
    <lineage>
        <taxon>Eukaryota</taxon>
        <taxon>Viridiplantae</taxon>
        <taxon>Streptophyta</taxon>
        <taxon>Embryophyta</taxon>
        <taxon>Tracheophyta</taxon>
        <taxon>Spermatophyta</taxon>
        <taxon>Magnoliopsida</taxon>
        <taxon>eudicotyledons</taxon>
        <taxon>Gunneridae</taxon>
        <taxon>Pentapetalae</taxon>
        <taxon>rosids</taxon>
        <taxon>fabids</taxon>
        <taxon>Fabales</taxon>
        <taxon>Fabaceae</taxon>
        <taxon>Caesalpinioideae</taxon>
        <taxon>Cassia clade</taxon>
        <taxon>Senna</taxon>
    </lineage>
</organism>
<dbReference type="AlphaFoldDB" id="A0A834SNU9"/>
<comment type="caution">
    <text evidence="1">The sequence shown here is derived from an EMBL/GenBank/DDBJ whole genome shotgun (WGS) entry which is preliminary data.</text>
</comment>
<dbReference type="EMBL" id="JAAIUW010000012">
    <property type="protein sequence ID" value="KAF7807908.1"/>
    <property type="molecule type" value="Genomic_DNA"/>
</dbReference>
<protein>
    <submittedName>
        <fullName evidence="1">Uncharacterized protein</fullName>
    </submittedName>
</protein>
<sequence>MMRRRHSGRAIRRVIMNHQSNGRARVDLLSNKCIPSASRDKHMTTGRINQVAILFRHVAPPTPLPVVMPGRSLHDEGNRLPRILSYIKGTCKGINHPLHSQHAPHPRQ</sequence>
<keyword evidence="2" id="KW-1185">Reference proteome</keyword>